<comment type="similarity">
    <text evidence="1 7">Belongs to the bacterial ribosomal protein bL9 family.</text>
</comment>
<dbReference type="RefSeq" id="WP_139987287.1">
    <property type="nucleotide sequence ID" value="NZ_VENP01000044.1"/>
</dbReference>
<sequence length="150" mass="15800">MTTKLILTHEVTGLGAPGDVVEVKDGYARNYLVPRGLATGWSKGAEKEIAAIRTARSKRAHDSVEAAAAVRDALEGSRYTVKARAGAGGRLFGTVTTKEIAEAVLASGGPSVDRRKIEAKQHIKTLGTHQVVVHLHEGVSARVTVEVVPA</sequence>
<evidence type="ECO:0000256" key="3">
    <source>
        <dbReference type="ARBA" id="ARBA00022884"/>
    </source>
</evidence>
<dbReference type="NCBIfam" id="TIGR00158">
    <property type="entry name" value="L9"/>
    <property type="match status" value="1"/>
</dbReference>
<feature type="domain" description="Ribosomal protein L9" evidence="8">
    <location>
        <begin position="15"/>
        <end position="42"/>
    </location>
</feature>
<dbReference type="EMBL" id="VENP01000044">
    <property type="protein sequence ID" value="TNU73479.1"/>
    <property type="molecule type" value="Genomic_DNA"/>
</dbReference>
<dbReference type="InterPro" id="IPR020070">
    <property type="entry name" value="Ribosomal_bL9_N"/>
</dbReference>
<dbReference type="GO" id="GO:0006412">
    <property type="term" value="P:translation"/>
    <property type="evidence" value="ECO:0007669"/>
    <property type="project" value="UniProtKB-UniRule"/>
</dbReference>
<keyword evidence="5 7" id="KW-0687">Ribonucleoprotein</keyword>
<reference evidence="9 10" key="1">
    <citation type="submission" date="2019-06" db="EMBL/GenBank/DDBJ databases">
        <title>Draft genome sequence of Miniimonas arenae KCTC 19750T isolated from sea sand.</title>
        <authorList>
            <person name="Park S.-J."/>
        </authorList>
    </citation>
    <scope>NUCLEOTIDE SEQUENCE [LARGE SCALE GENOMIC DNA]</scope>
    <source>
        <strain evidence="9 10">KCTC 19750</strain>
    </source>
</reference>
<dbReference type="InterPro" id="IPR020594">
    <property type="entry name" value="Ribosomal_bL9_bac/chp"/>
</dbReference>
<dbReference type="GO" id="GO:1990904">
    <property type="term" value="C:ribonucleoprotein complex"/>
    <property type="evidence" value="ECO:0007669"/>
    <property type="project" value="UniProtKB-KW"/>
</dbReference>
<dbReference type="SUPFAM" id="SSF55653">
    <property type="entry name" value="Ribosomal protein L9 C-domain"/>
    <property type="match status" value="1"/>
</dbReference>
<dbReference type="Proteomes" id="UP000313849">
    <property type="component" value="Unassembled WGS sequence"/>
</dbReference>
<dbReference type="InterPro" id="IPR000244">
    <property type="entry name" value="Ribosomal_bL9"/>
</dbReference>
<organism evidence="9 10">
    <name type="scientific">Miniimonas arenae</name>
    <dbReference type="NCBI Taxonomy" id="676201"/>
    <lineage>
        <taxon>Bacteria</taxon>
        <taxon>Bacillati</taxon>
        <taxon>Actinomycetota</taxon>
        <taxon>Actinomycetes</taxon>
        <taxon>Micrococcales</taxon>
        <taxon>Beutenbergiaceae</taxon>
        <taxon>Miniimonas</taxon>
    </lineage>
</organism>
<dbReference type="GO" id="GO:0005840">
    <property type="term" value="C:ribosome"/>
    <property type="evidence" value="ECO:0007669"/>
    <property type="project" value="UniProtKB-KW"/>
</dbReference>
<proteinExistence type="inferred from homology"/>
<dbReference type="PANTHER" id="PTHR21368">
    <property type="entry name" value="50S RIBOSOMAL PROTEIN L9"/>
    <property type="match status" value="1"/>
</dbReference>
<dbReference type="Pfam" id="PF01281">
    <property type="entry name" value="Ribosomal_L9_N"/>
    <property type="match status" value="1"/>
</dbReference>
<evidence type="ECO:0000256" key="6">
    <source>
        <dbReference type="ARBA" id="ARBA00035292"/>
    </source>
</evidence>
<evidence type="ECO:0000256" key="2">
    <source>
        <dbReference type="ARBA" id="ARBA00022730"/>
    </source>
</evidence>
<dbReference type="InterPro" id="IPR020069">
    <property type="entry name" value="Ribosomal_bL9_C"/>
</dbReference>
<gene>
    <name evidence="7" type="primary">rplI</name>
    <name evidence="9" type="ORF">FH969_11170</name>
</gene>
<dbReference type="GO" id="GO:0003735">
    <property type="term" value="F:structural constituent of ribosome"/>
    <property type="evidence" value="ECO:0007669"/>
    <property type="project" value="InterPro"/>
</dbReference>
<evidence type="ECO:0000256" key="5">
    <source>
        <dbReference type="ARBA" id="ARBA00023274"/>
    </source>
</evidence>
<evidence type="ECO:0000256" key="7">
    <source>
        <dbReference type="HAMAP-Rule" id="MF_00503"/>
    </source>
</evidence>
<accession>A0A5C5BAG8</accession>
<dbReference type="FunFam" id="3.40.5.10:FF:000003">
    <property type="entry name" value="50S ribosomal protein L9"/>
    <property type="match status" value="1"/>
</dbReference>
<dbReference type="Gene3D" id="3.40.5.10">
    <property type="entry name" value="Ribosomal protein L9, N-terminal domain"/>
    <property type="match status" value="1"/>
</dbReference>
<dbReference type="AlphaFoldDB" id="A0A5C5BAG8"/>
<protein>
    <recommendedName>
        <fullName evidence="6 7">Large ribosomal subunit protein bL9</fullName>
    </recommendedName>
</protein>
<dbReference type="Pfam" id="PF03948">
    <property type="entry name" value="Ribosomal_L9_C"/>
    <property type="match status" value="1"/>
</dbReference>
<dbReference type="HAMAP" id="MF_00503">
    <property type="entry name" value="Ribosomal_bL9"/>
    <property type="match status" value="1"/>
</dbReference>
<comment type="function">
    <text evidence="7">Binds to the 23S rRNA.</text>
</comment>
<evidence type="ECO:0000256" key="4">
    <source>
        <dbReference type="ARBA" id="ARBA00022980"/>
    </source>
</evidence>
<dbReference type="InterPro" id="IPR036791">
    <property type="entry name" value="Ribosomal_bL9_C_sf"/>
</dbReference>
<dbReference type="PROSITE" id="PS00651">
    <property type="entry name" value="RIBOSOMAL_L9"/>
    <property type="match status" value="1"/>
</dbReference>
<dbReference type="Gene3D" id="3.10.430.100">
    <property type="entry name" value="Ribosomal protein L9, C-terminal domain"/>
    <property type="match status" value="1"/>
</dbReference>
<dbReference type="SUPFAM" id="SSF55658">
    <property type="entry name" value="L9 N-domain-like"/>
    <property type="match status" value="1"/>
</dbReference>
<dbReference type="GO" id="GO:0019843">
    <property type="term" value="F:rRNA binding"/>
    <property type="evidence" value="ECO:0007669"/>
    <property type="project" value="UniProtKB-UniRule"/>
</dbReference>
<name>A0A5C5BAG8_9MICO</name>
<comment type="caution">
    <text evidence="9">The sequence shown here is derived from an EMBL/GenBank/DDBJ whole genome shotgun (WGS) entry which is preliminary data.</text>
</comment>
<evidence type="ECO:0000313" key="9">
    <source>
        <dbReference type="EMBL" id="TNU73479.1"/>
    </source>
</evidence>
<keyword evidence="10" id="KW-1185">Reference proteome</keyword>
<keyword evidence="3 7" id="KW-0694">RNA-binding</keyword>
<dbReference type="OrthoDB" id="9788336at2"/>
<dbReference type="InterPro" id="IPR009027">
    <property type="entry name" value="Ribosomal_bL9/RNase_H1_N"/>
</dbReference>
<evidence type="ECO:0000313" key="10">
    <source>
        <dbReference type="Proteomes" id="UP000313849"/>
    </source>
</evidence>
<dbReference type="InterPro" id="IPR036935">
    <property type="entry name" value="Ribosomal_bL9_N_sf"/>
</dbReference>
<keyword evidence="2 7" id="KW-0699">rRNA-binding</keyword>
<evidence type="ECO:0000256" key="1">
    <source>
        <dbReference type="ARBA" id="ARBA00010605"/>
    </source>
</evidence>
<keyword evidence="4 7" id="KW-0689">Ribosomal protein</keyword>
<evidence type="ECO:0000259" key="8">
    <source>
        <dbReference type="PROSITE" id="PS00651"/>
    </source>
</evidence>